<evidence type="ECO:0000256" key="7">
    <source>
        <dbReference type="PIRSR" id="PIRSR602403-1"/>
    </source>
</evidence>
<dbReference type="GO" id="GO:0005506">
    <property type="term" value="F:iron ion binding"/>
    <property type="evidence" value="ECO:0007669"/>
    <property type="project" value="InterPro"/>
</dbReference>
<dbReference type="PANTHER" id="PTHR24305">
    <property type="entry name" value="CYTOCHROME P450"/>
    <property type="match status" value="1"/>
</dbReference>
<feature type="binding site" description="axial binding residue" evidence="7">
    <location>
        <position position="479"/>
    </location>
    <ligand>
        <name>heme</name>
        <dbReference type="ChEBI" id="CHEBI:30413"/>
    </ligand>
    <ligandPart>
        <name>Fe</name>
        <dbReference type="ChEBI" id="CHEBI:18248"/>
    </ligandPart>
</feature>
<accession>A0A1Y2E6Z9</accession>
<keyword evidence="5 7" id="KW-0408">Iron</keyword>
<dbReference type="InterPro" id="IPR017972">
    <property type="entry name" value="Cyt_P450_CS"/>
</dbReference>
<evidence type="ECO:0000256" key="6">
    <source>
        <dbReference type="ARBA" id="ARBA00023033"/>
    </source>
</evidence>
<evidence type="ECO:0000256" key="5">
    <source>
        <dbReference type="ARBA" id="ARBA00023004"/>
    </source>
</evidence>
<organism evidence="9 10">
    <name type="scientific">Pseudomassariella vexata</name>
    <dbReference type="NCBI Taxonomy" id="1141098"/>
    <lineage>
        <taxon>Eukaryota</taxon>
        <taxon>Fungi</taxon>
        <taxon>Dikarya</taxon>
        <taxon>Ascomycota</taxon>
        <taxon>Pezizomycotina</taxon>
        <taxon>Sordariomycetes</taxon>
        <taxon>Xylariomycetidae</taxon>
        <taxon>Amphisphaeriales</taxon>
        <taxon>Pseudomassariaceae</taxon>
        <taxon>Pseudomassariella</taxon>
    </lineage>
</organism>
<dbReference type="OrthoDB" id="1470350at2759"/>
<proteinExistence type="inferred from homology"/>
<dbReference type="GeneID" id="63779779"/>
<dbReference type="PANTHER" id="PTHR24305:SF232">
    <property type="entry name" value="P450, PUTATIVE (EUROFUNG)-RELATED"/>
    <property type="match status" value="1"/>
</dbReference>
<dbReference type="InterPro" id="IPR002403">
    <property type="entry name" value="Cyt_P450_E_grp-IV"/>
</dbReference>
<keyword evidence="8" id="KW-0560">Oxidoreductase</keyword>
<comment type="similarity">
    <text evidence="2 8">Belongs to the cytochrome P450 family.</text>
</comment>
<dbReference type="PRINTS" id="PR00385">
    <property type="entry name" value="P450"/>
</dbReference>
<reference evidence="9 10" key="1">
    <citation type="submission" date="2016-07" db="EMBL/GenBank/DDBJ databases">
        <title>Pervasive Adenine N6-methylation of Active Genes in Fungi.</title>
        <authorList>
            <consortium name="DOE Joint Genome Institute"/>
            <person name="Mondo S.J."/>
            <person name="Dannebaum R.O."/>
            <person name="Kuo R.C."/>
            <person name="Labutti K."/>
            <person name="Haridas S."/>
            <person name="Kuo A."/>
            <person name="Salamov A."/>
            <person name="Ahrendt S.R."/>
            <person name="Lipzen A."/>
            <person name="Sullivan W."/>
            <person name="Andreopoulos W.B."/>
            <person name="Clum A."/>
            <person name="Lindquist E."/>
            <person name="Daum C."/>
            <person name="Ramamoorthy G.K."/>
            <person name="Gryganskyi A."/>
            <person name="Culley D."/>
            <person name="Magnuson J.K."/>
            <person name="James T.Y."/>
            <person name="O'Malley M.A."/>
            <person name="Stajich J.E."/>
            <person name="Spatafora J.W."/>
            <person name="Visel A."/>
            <person name="Grigoriev I.V."/>
        </authorList>
    </citation>
    <scope>NUCLEOTIDE SEQUENCE [LARGE SCALE GENOMIC DNA]</scope>
    <source>
        <strain evidence="9 10">CBS 129021</strain>
    </source>
</reference>
<evidence type="ECO:0000313" key="9">
    <source>
        <dbReference type="EMBL" id="ORY67353.1"/>
    </source>
</evidence>
<dbReference type="RefSeq" id="XP_040717977.1">
    <property type="nucleotide sequence ID" value="XM_040863567.1"/>
</dbReference>
<keyword evidence="6 8" id="KW-0503">Monooxygenase</keyword>
<comment type="caution">
    <text evidence="9">The sequence shown here is derived from an EMBL/GenBank/DDBJ whole genome shotgun (WGS) entry which is preliminary data.</text>
</comment>
<dbReference type="InterPro" id="IPR036396">
    <property type="entry name" value="Cyt_P450_sf"/>
</dbReference>
<dbReference type="AlphaFoldDB" id="A0A1Y2E6Z9"/>
<evidence type="ECO:0000256" key="3">
    <source>
        <dbReference type="ARBA" id="ARBA00022617"/>
    </source>
</evidence>
<keyword evidence="10" id="KW-1185">Reference proteome</keyword>
<sequence length="535" mass="60219">MVALLCISAALLALGYLIYLRLHPRPLPGIPYHLASAQRISGDKPDILASFRELGEFSPHRNASCRKLGFPLIQYFFSPVLPPGLWLDDPREVEDILLRRNKEFDRSTTTSIIIGTIMPHSSIVKMTTPAWRAQRKMWAKAAKVDEEEVDISHDFDTAALDAIWVAILGEKLGGLRDQTSIFQGIGRTQAKHEKNEKASGLDMSNALKFLNQVALGWRTFKFPSLQLWLLKRGAEYRKFDGIKNQQIERIIRSSINKFQGAIESGVETPDSCAMDLVLRREVQAAHKAGIPLPDLAKDTELRDELFLLLWAGHDTTSNTLLWWMKYMSRSQKAQSNLRAALREAFPGHELPTVNEILESDIPYLDGSIEEALRLAATALTARRATVDTEILGCKIPKGTNVVFNSTVHHRPVPVPEEIRSATSRTAYEKRGRPGLDGPAGDDLQDFVPERWLIRGEDGKLTLDAYAIPRLAFGDGPRGCFGRKLAMHELRIMITLTMLSFSILSLSNLPKDHDNMLAWETMFRKPRECYAKFVLL</sequence>
<dbReference type="Pfam" id="PF00067">
    <property type="entry name" value="p450"/>
    <property type="match status" value="2"/>
</dbReference>
<name>A0A1Y2E6Z9_9PEZI</name>
<evidence type="ECO:0000256" key="2">
    <source>
        <dbReference type="ARBA" id="ARBA00010617"/>
    </source>
</evidence>
<evidence type="ECO:0000256" key="8">
    <source>
        <dbReference type="RuleBase" id="RU000461"/>
    </source>
</evidence>
<dbReference type="InParanoid" id="A0A1Y2E6Z9"/>
<evidence type="ECO:0000256" key="1">
    <source>
        <dbReference type="ARBA" id="ARBA00001971"/>
    </source>
</evidence>
<dbReference type="Gene3D" id="1.10.630.10">
    <property type="entry name" value="Cytochrome P450"/>
    <property type="match status" value="1"/>
</dbReference>
<evidence type="ECO:0000313" key="10">
    <source>
        <dbReference type="Proteomes" id="UP000193689"/>
    </source>
</evidence>
<evidence type="ECO:0000256" key="4">
    <source>
        <dbReference type="ARBA" id="ARBA00022723"/>
    </source>
</evidence>
<dbReference type="GO" id="GO:0004497">
    <property type="term" value="F:monooxygenase activity"/>
    <property type="evidence" value="ECO:0007669"/>
    <property type="project" value="UniProtKB-KW"/>
</dbReference>
<keyword evidence="3 7" id="KW-0349">Heme</keyword>
<dbReference type="STRING" id="1141098.A0A1Y2E6Z9"/>
<dbReference type="EMBL" id="MCFJ01000004">
    <property type="protein sequence ID" value="ORY67353.1"/>
    <property type="molecule type" value="Genomic_DNA"/>
</dbReference>
<dbReference type="SUPFAM" id="SSF48264">
    <property type="entry name" value="Cytochrome P450"/>
    <property type="match status" value="1"/>
</dbReference>
<keyword evidence="4 7" id="KW-0479">Metal-binding</keyword>
<dbReference type="PRINTS" id="PR00465">
    <property type="entry name" value="EP450IV"/>
</dbReference>
<dbReference type="PROSITE" id="PS00086">
    <property type="entry name" value="CYTOCHROME_P450"/>
    <property type="match status" value="1"/>
</dbReference>
<protein>
    <submittedName>
        <fullName evidence="9">Cytochrome P450</fullName>
    </submittedName>
</protein>
<dbReference type="GO" id="GO:0016705">
    <property type="term" value="F:oxidoreductase activity, acting on paired donors, with incorporation or reduction of molecular oxygen"/>
    <property type="evidence" value="ECO:0007669"/>
    <property type="project" value="InterPro"/>
</dbReference>
<comment type="cofactor">
    <cofactor evidence="1 7">
        <name>heme</name>
        <dbReference type="ChEBI" id="CHEBI:30413"/>
    </cofactor>
</comment>
<gene>
    <name evidence="9" type="ORF">BCR38DRAFT_482972</name>
</gene>
<dbReference type="InterPro" id="IPR050121">
    <property type="entry name" value="Cytochrome_P450_monoxygenase"/>
</dbReference>
<dbReference type="InterPro" id="IPR001128">
    <property type="entry name" value="Cyt_P450"/>
</dbReference>
<dbReference type="Proteomes" id="UP000193689">
    <property type="component" value="Unassembled WGS sequence"/>
</dbReference>
<dbReference type="GO" id="GO:0020037">
    <property type="term" value="F:heme binding"/>
    <property type="evidence" value="ECO:0007669"/>
    <property type="project" value="InterPro"/>
</dbReference>